<evidence type="ECO:0000256" key="3">
    <source>
        <dbReference type="SAM" id="SignalP"/>
    </source>
</evidence>
<dbReference type="KEGG" id="ccoe:CETAM_07080"/>
<dbReference type="EMBL" id="CP046453">
    <property type="protein sequence ID" value="QGU04677.1"/>
    <property type="molecule type" value="Genomic_DNA"/>
</dbReference>
<reference evidence="5 6" key="1">
    <citation type="journal article" date="2021" name="Int. J. Syst. Evol. Microbiol.">
        <title>Classification of three corynebacterial strains isolated from a small paddock in North Rhine-Westphalia: proposal of &lt;i&gt;Corynebacterium kalinowskii&lt;/i&gt; sp. nov., &lt;i&gt;Corynebacterium comes&lt;/i&gt; sp. nov. and &lt;i&gt;Corynebacterium occultum&lt;/i&gt; sp. nov.</title>
        <authorList>
            <person name="Schaffert L."/>
            <person name="Ruwe M."/>
            <person name="Milse J."/>
            <person name="Hanuschka K."/>
            <person name="Ortseifen V."/>
            <person name="Droste J."/>
            <person name="Brandt D."/>
            <person name="Schl L."/>
            <person name="Kutter Y."/>
            <person name="Vinke S."/>
            <person name="Vieh P."/>
            <person name="Jacob L."/>
            <person name="L N.C."/>
            <person name="Schulte-Berndt E."/>
            <person name="Hain C."/>
            <person name="Linder M."/>
            <person name="Schmidt P."/>
            <person name="Wollenschl L."/>
            <person name="Luttermann T."/>
            <person name="Thieme E."/>
            <person name="Hassa J."/>
            <person name="Haak M."/>
            <person name="Wittchen M."/>
            <person name="Mentz A."/>
            <person name="Persicke M."/>
            <person name="Busche T."/>
            <person name="R C."/>
        </authorList>
    </citation>
    <scope>NUCLEOTIDE SEQUENCE [LARGE SCALE GENOMIC DNA]</scope>
    <source>
        <strain evidence="5 6">2019</strain>
    </source>
</reference>
<feature type="compositionally biased region" description="Low complexity" evidence="1">
    <location>
        <begin position="50"/>
        <end position="65"/>
    </location>
</feature>
<accession>A0A6B8VY85</accession>
<keyword evidence="2" id="KW-0812">Transmembrane</keyword>
<dbReference type="InterPro" id="IPR025645">
    <property type="entry name" value="DUF4349"/>
</dbReference>
<feature type="region of interest" description="Disordered" evidence="1">
    <location>
        <begin position="45"/>
        <end position="68"/>
    </location>
</feature>
<feature type="domain" description="DUF4349" evidence="4">
    <location>
        <begin position="73"/>
        <end position="272"/>
    </location>
</feature>
<evidence type="ECO:0000313" key="5">
    <source>
        <dbReference type="EMBL" id="QGU04677.1"/>
    </source>
</evidence>
<name>A0A6B8VY85_9CORY</name>
<feature type="chain" id="PRO_5038798512" description="DUF4349 domain-containing protein" evidence="3">
    <location>
        <begin position="33"/>
        <end position="294"/>
    </location>
</feature>
<dbReference type="RefSeq" id="WP_197085683.1">
    <property type="nucleotide sequence ID" value="NZ_CP046453.1"/>
</dbReference>
<keyword evidence="2" id="KW-0472">Membrane</keyword>
<sequence>MNTARASRKFSAALACAVVLGFMAPVTLTACGADSWEQQQIRDGFTGDGAAEPAPAPAERSSADSAAEDVRAEVITTGSATVQTGDPAAAATNFATMVRDQGGRIASSETITRSDQLQAVVTARVPAEKYQTVVGSLADHGEVVAQSTQSTDVGQERVDLEARRQALQTSIDRLRELMSNAGSVEDLLAAENTLTQRQADLDSLTAQLDYLADQVALSTLTVTFTADDDGYRPPNAFERAWAAFVHSLESVLIVFMGLLPWLLILAASAAVVLPVVRRRRRRTRSRREDEPEVP</sequence>
<evidence type="ECO:0000256" key="2">
    <source>
        <dbReference type="SAM" id="Phobius"/>
    </source>
</evidence>
<dbReference type="Pfam" id="PF14257">
    <property type="entry name" value="DUF4349"/>
    <property type="match status" value="1"/>
</dbReference>
<dbReference type="PROSITE" id="PS51257">
    <property type="entry name" value="PROKAR_LIPOPROTEIN"/>
    <property type="match status" value="1"/>
</dbReference>
<dbReference type="AlphaFoldDB" id="A0A6B8VY85"/>
<keyword evidence="6" id="KW-1185">Reference proteome</keyword>
<keyword evidence="3" id="KW-0732">Signal</keyword>
<organism evidence="5 6">
    <name type="scientific">Corynebacterium comes</name>
    <dbReference type="NCBI Taxonomy" id="2675218"/>
    <lineage>
        <taxon>Bacteria</taxon>
        <taxon>Bacillati</taxon>
        <taxon>Actinomycetota</taxon>
        <taxon>Actinomycetes</taxon>
        <taxon>Mycobacteriales</taxon>
        <taxon>Corynebacteriaceae</taxon>
        <taxon>Corynebacterium</taxon>
    </lineage>
</organism>
<keyword evidence="2" id="KW-1133">Transmembrane helix</keyword>
<evidence type="ECO:0000259" key="4">
    <source>
        <dbReference type="Pfam" id="PF14257"/>
    </source>
</evidence>
<proteinExistence type="predicted"/>
<dbReference type="Proteomes" id="UP000425178">
    <property type="component" value="Chromosome"/>
</dbReference>
<gene>
    <name evidence="5" type="ORF">CETAM_07080</name>
</gene>
<evidence type="ECO:0000313" key="6">
    <source>
        <dbReference type="Proteomes" id="UP000425178"/>
    </source>
</evidence>
<protein>
    <recommendedName>
        <fullName evidence="4">DUF4349 domain-containing protein</fullName>
    </recommendedName>
</protein>
<feature type="transmembrane region" description="Helical" evidence="2">
    <location>
        <begin position="252"/>
        <end position="276"/>
    </location>
</feature>
<feature type="signal peptide" evidence="3">
    <location>
        <begin position="1"/>
        <end position="32"/>
    </location>
</feature>
<evidence type="ECO:0000256" key="1">
    <source>
        <dbReference type="SAM" id="MobiDB-lite"/>
    </source>
</evidence>